<dbReference type="InterPro" id="IPR041613">
    <property type="entry name" value="Pept_S41_N"/>
</dbReference>
<dbReference type="SMART" id="SM00228">
    <property type="entry name" value="PDZ"/>
    <property type="match status" value="1"/>
</dbReference>
<dbReference type="AlphaFoldDB" id="E3T6L4"/>
<dbReference type="Pfam" id="PF18294">
    <property type="entry name" value="Pept_S41_N"/>
    <property type="match status" value="1"/>
</dbReference>
<dbReference type="GO" id="GO:0030288">
    <property type="term" value="C:outer membrane-bounded periplasmic space"/>
    <property type="evidence" value="ECO:0007669"/>
    <property type="project" value="TreeGrafter"/>
</dbReference>
<feature type="chain" id="PRO_5003180383" evidence="1">
    <location>
        <begin position="31"/>
        <end position="435"/>
    </location>
</feature>
<dbReference type="Gene3D" id="3.30.750.170">
    <property type="match status" value="1"/>
</dbReference>
<dbReference type="SMART" id="SM00245">
    <property type="entry name" value="TSPc"/>
    <property type="match status" value="1"/>
</dbReference>
<dbReference type="InterPro" id="IPR005151">
    <property type="entry name" value="Tail-specific_protease"/>
</dbReference>
<proteinExistence type="predicted"/>
<organism evidence="3">
    <name type="scientific">uncultured bacterium 98</name>
    <dbReference type="NCBI Taxonomy" id="698395"/>
    <lineage>
        <taxon>Bacteria</taxon>
        <taxon>environmental samples</taxon>
    </lineage>
</organism>
<dbReference type="EMBL" id="GU260706">
    <property type="protein sequence ID" value="ADC35957.1"/>
    <property type="molecule type" value="Genomic_DNA"/>
</dbReference>
<dbReference type="CDD" id="cd07561">
    <property type="entry name" value="Peptidase_S41_CPP_like"/>
    <property type="match status" value="1"/>
</dbReference>
<evidence type="ECO:0000313" key="3">
    <source>
        <dbReference type="EMBL" id="ADC35957.1"/>
    </source>
</evidence>
<dbReference type="SUPFAM" id="SSF50156">
    <property type="entry name" value="PDZ domain-like"/>
    <property type="match status" value="1"/>
</dbReference>
<keyword evidence="3" id="KW-0645">Protease</keyword>
<dbReference type="InterPro" id="IPR029045">
    <property type="entry name" value="ClpP/crotonase-like_dom_sf"/>
</dbReference>
<feature type="signal peptide" evidence="1">
    <location>
        <begin position="1"/>
        <end position="30"/>
    </location>
</feature>
<accession>E3T6L4</accession>
<protein>
    <submittedName>
        <fullName evidence="3">Putative carboxy-terminal processing protease</fullName>
    </submittedName>
</protein>
<sequence>MMTSVTIGLRRAFAIAALTMILAAPTPAAAQGRNTACSVVGQNLFVRDAMTDIYLWSDAVPNVDPAIFGSPEAYLEAVRYLPLDHTFSYITPRASNDAFYSDSQFIGYGLSTSTADGGMRVLQVFAGSPAEEAGLARGDRIQEINGRSIADLRRDGELEGAFGPSQIGVERDVAFTHGGAPVMAHMVKRLVTIPTVSLTRIYRVGSRTVGYVFFRNFVEPSFAALDAAFSEMRDAGVNELVLDLRYNGGGLVSVAQHLASLIGGSRTDGQVFATYFHNRDNAFRNRTIRFEPKANALAVDRVFVITTQGSASASELVINALRPFIPVILIGDRTYGKPVGQYQFPFCDKVLAPVSFSLKNAAGEGDFFDGLQPTCTAADDAAHQLGDESEASLHEAFVFVETGRCSTAQPAAAARRQRASPDRPLAGWQALLGAF</sequence>
<dbReference type="MEROPS" id="S41.012"/>
<reference evidence="3" key="2">
    <citation type="journal article" date="2010" name="Appl. Environ. Microbiol.">
        <title>Comparative analysis of acidobacterial genomic fragments from terrestrial and aquatic metagenomic libraries, with emphasis on acidobacteria subdivision 6.</title>
        <authorList>
            <person name="Kielak A.M."/>
            <person name="van Veen J.A."/>
            <person name="Kowalchuk G.A."/>
        </authorList>
    </citation>
    <scope>NUCLEOTIDE SEQUENCE</scope>
</reference>
<feature type="domain" description="PDZ" evidence="2">
    <location>
        <begin position="108"/>
        <end position="152"/>
    </location>
</feature>
<dbReference type="Gene3D" id="2.30.42.10">
    <property type="match status" value="1"/>
</dbReference>
<dbReference type="InterPro" id="IPR001478">
    <property type="entry name" value="PDZ"/>
</dbReference>
<evidence type="ECO:0000259" key="2">
    <source>
        <dbReference type="PROSITE" id="PS50106"/>
    </source>
</evidence>
<name>E3T6L4_9BACT</name>
<evidence type="ECO:0000256" key="1">
    <source>
        <dbReference type="SAM" id="SignalP"/>
    </source>
</evidence>
<dbReference type="GO" id="GO:0006508">
    <property type="term" value="P:proteolysis"/>
    <property type="evidence" value="ECO:0007669"/>
    <property type="project" value="UniProtKB-KW"/>
</dbReference>
<dbReference type="SUPFAM" id="SSF52096">
    <property type="entry name" value="ClpP/crotonase"/>
    <property type="match status" value="1"/>
</dbReference>
<dbReference type="PANTHER" id="PTHR32060">
    <property type="entry name" value="TAIL-SPECIFIC PROTEASE"/>
    <property type="match status" value="1"/>
</dbReference>
<dbReference type="InterPro" id="IPR036034">
    <property type="entry name" value="PDZ_sf"/>
</dbReference>
<dbReference type="PANTHER" id="PTHR32060:SF30">
    <property type="entry name" value="CARBOXY-TERMINAL PROCESSING PROTEASE CTPA"/>
    <property type="match status" value="1"/>
</dbReference>
<dbReference type="GO" id="GO:0004175">
    <property type="term" value="F:endopeptidase activity"/>
    <property type="evidence" value="ECO:0007669"/>
    <property type="project" value="TreeGrafter"/>
</dbReference>
<dbReference type="Gene3D" id="3.90.226.10">
    <property type="entry name" value="2-enoyl-CoA Hydratase, Chain A, domain 1"/>
    <property type="match status" value="1"/>
</dbReference>
<dbReference type="Pfam" id="PF03572">
    <property type="entry name" value="Peptidase_S41"/>
    <property type="match status" value="1"/>
</dbReference>
<dbReference type="InterPro" id="IPR041489">
    <property type="entry name" value="PDZ_6"/>
</dbReference>
<dbReference type="GO" id="GO:0007165">
    <property type="term" value="P:signal transduction"/>
    <property type="evidence" value="ECO:0007669"/>
    <property type="project" value="TreeGrafter"/>
</dbReference>
<dbReference type="PROSITE" id="PS50106">
    <property type="entry name" value="PDZ"/>
    <property type="match status" value="1"/>
</dbReference>
<dbReference type="GO" id="GO:0008236">
    <property type="term" value="F:serine-type peptidase activity"/>
    <property type="evidence" value="ECO:0007669"/>
    <property type="project" value="InterPro"/>
</dbReference>
<dbReference type="Pfam" id="PF17820">
    <property type="entry name" value="PDZ_6"/>
    <property type="match status" value="1"/>
</dbReference>
<keyword evidence="1" id="KW-0732">Signal</keyword>
<keyword evidence="3" id="KW-0378">Hydrolase</keyword>
<reference evidence="3" key="1">
    <citation type="submission" date="2009-12" db="EMBL/GenBank/DDBJ databases">
        <authorList>
            <person name="Kielak A."/>
            <person name="van Veen J.A."/>
            <person name="Kowalchuk G.A."/>
        </authorList>
    </citation>
    <scope>NUCLEOTIDE SEQUENCE</scope>
</reference>